<sequence length="235" mass="25221">MNAAQKSGKGAPAYSLYVNRWLGRRFAVLAYLAGLRPNHVTAISAAFSFAAIAVLVLVPVGWLTGVVVSACLVLGYALDAADGQLARLRRQSSVSGEWLDHMVDCVKISSLHLAVAVSLYRFTDLPDAVLLLPLGYAVVGAVSFFGQILNEQLRRNVGGEARVLGPDSRRPSLVRALAKIPLDYGVLCLVFLLLGSPVAFLVGYGVMFAAASGYLLLACVAWYRTMRGLDRRLVP</sequence>
<dbReference type="RefSeq" id="WP_340271035.1">
    <property type="nucleotide sequence ID" value="NZ_JBBEOG010000009.1"/>
</dbReference>
<proteinExistence type="inferred from homology"/>
<keyword evidence="3" id="KW-0472">Membrane</keyword>
<gene>
    <name evidence="4" type="ORF">ACFPJ6_14030</name>
</gene>
<keyword evidence="5" id="KW-1185">Reference proteome</keyword>
<dbReference type="InterPro" id="IPR000462">
    <property type="entry name" value="CDP-OH_P_trans"/>
</dbReference>
<dbReference type="InterPro" id="IPR048254">
    <property type="entry name" value="CDP_ALCOHOL_P_TRANSF_CS"/>
</dbReference>
<feature type="transmembrane region" description="Helical" evidence="3">
    <location>
        <begin position="45"/>
        <end position="78"/>
    </location>
</feature>
<dbReference type="InterPro" id="IPR043130">
    <property type="entry name" value="CDP-OH_PTrfase_TM_dom"/>
</dbReference>
<evidence type="ECO:0000256" key="3">
    <source>
        <dbReference type="SAM" id="Phobius"/>
    </source>
</evidence>
<dbReference type="Proteomes" id="UP001596122">
    <property type="component" value="Unassembled WGS sequence"/>
</dbReference>
<evidence type="ECO:0000313" key="5">
    <source>
        <dbReference type="Proteomes" id="UP001596122"/>
    </source>
</evidence>
<dbReference type="Pfam" id="PF01066">
    <property type="entry name" value="CDP-OH_P_transf"/>
    <property type="match status" value="1"/>
</dbReference>
<dbReference type="Gene3D" id="1.20.120.1760">
    <property type="match status" value="1"/>
</dbReference>
<evidence type="ECO:0000313" key="4">
    <source>
        <dbReference type="EMBL" id="MFC5381899.1"/>
    </source>
</evidence>
<keyword evidence="3" id="KW-1133">Transmembrane helix</keyword>
<reference evidence="5" key="1">
    <citation type="journal article" date="2019" name="Int. J. Syst. Evol. Microbiol.">
        <title>The Global Catalogue of Microorganisms (GCM) 10K type strain sequencing project: providing services to taxonomists for standard genome sequencing and annotation.</title>
        <authorList>
            <consortium name="The Broad Institute Genomics Platform"/>
            <consortium name="The Broad Institute Genome Sequencing Center for Infectious Disease"/>
            <person name="Wu L."/>
            <person name="Ma J."/>
        </authorList>
    </citation>
    <scope>NUCLEOTIDE SEQUENCE [LARGE SCALE GENOMIC DNA]</scope>
    <source>
        <strain evidence="5">CCUG 43114</strain>
    </source>
</reference>
<organism evidence="4 5">
    <name type="scientific">Aquipuribacter nitratireducens</name>
    <dbReference type="NCBI Taxonomy" id="650104"/>
    <lineage>
        <taxon>Bacteria</taxon>
        <taxon>Bacillati</taxon>
        <taxon>Actinomycetota</taxon>
        <taxon>Actinomycetes</taxon>
        <taxon>Micrococcales</taxon>
        <taxon>Intrasporangiaceae</taxon>
        <taxon>Aquipuribacter</taxon>
    </lineage>
</organism>
<protein>
    <submittedName>
        <fullName evidence="4">CDP-alcohol phosphatidyltransferase family protein</fullName>
    </submittedName>
</protein>
<comment type="similarity">
    <text evidence="2">Belongs to the CDP-alcohol phosphatidyltransferase class-I family.</text>
</comment>
<evidence type="ECO:0000256" key="1">
    <source>
        <dbReference type="ARBA" id="ARBA00022679"/>
    </source>
</evidence>
<name>A0ABW0GQH7_9MICO</name>
<keyword evidence="1 2" id="KW-0808">Transferase</keyword>
<evidence type="ECO:0000256" key="2">
    <source>
        <dbReference type="RuleBase" id="RU003750"/>
    </source>
</evidence>
<keyword evidence="3" id="KW-0812">Transmembrane</keyword>
<dbReference type="EMBL" id="JBHSLD010000013">
    <property type="protein sequence ID" value="MFC5381899.1"/>
    <property type="molecule type" value="Genomic_DNA"/>
</dbReference>
<feature type="transmembrane region" description="Helical" evidence="3">
    <location>
        <begin position="176"/>
        <end position="195"/>
    </location>
</feature>
<feature type="transmembrane region" description="Helical" evidence="3">
    <location>
        <begin position="201"/>
        <end position="223"/>
    </location>
</feature>
<accession>A0ABW0GQH7</accession>
<comment type="caution">
    <text evidence="4">The sequence shown here is derived from an EMBL/GenBank/DDBJ whole genome shotgun (WGS) entry which is preliminary data.</text>
</comment>
<feature type="transmembrane region" description="Helical" evidence="3">
    <location>
        <begin position="128"/>
        <end position="146"/>
    </location>
</feature>
<dbReference type="PROSITE" id="PS00379">
    <property type="entry name" value="CDP_ALCOHOL_P_TRANSF"/>
    <property type="match status" value="1"/>
</dbReference>